<evidence type="ECO:0000256" key="2">
    <source>
        <dbReference type="ARBA" id="ARBA00022670"/>
    </source>
</evidence>
<dbReference type="PANTHER" id="PTHR47359">
    <property type="entry name" value="PEPTIDOGLYCAN DL-ENDOPEPTIDASE CWLO"/>
    <property type="match status" value="1"/>
</dbReference>
<dbReference type="Gene3D" id="3.90.1720.10">
    <property type="entry name" value="endopeptidase domain like (from Nostoc punctiforme)"/>
    <property type="match status" value="1"/>
</dbReference>
<dbReference type="AlphaFoldDB" id="A0AAC9B0V6"/>
<dbReference type="InterPro" id="IPR036366">
    <property type="entry name" value="PGBDSf"/>
</dbReference>
<dbReference type="SUPFAM" id="SSF47090">
    <property type="entry name" value="PGBD-like"/>
    <property type="match status" value="1"/>
</dbReference>
<dbReference type="Pfam" id="PF01471">
    <property type="entry name" value="PG_binding_1"/>
    <property type="match status" value="1"/>
</dbReference>
<dbReference type="SUPFAM" id="SSF54001">
    <property type="entry name" value="Cysteine proteinases"/>
    <property type="match status" value="1"/>
</dbReference>
<dbReference type="InterPro" id="IPR044081">
    <property type="entry name" value="DUF5776"/>
</dbReference>
<evidence type="ECO:0000259" key="6">
    <source>
        <dbReference type="PROSITE" id="PS51935"/>
    </source>
</evidence>
<organism evidence="7 8">
    <name type="scientific">Pediococcus damnosus</name>
    <dbReference type="NCBI Taxonomy" id="51663"/>
    <lineage>
        <taxon>Bacteria</taxon>
        <taxon>Bacillati</taxon>
        <taxon>Bacillota</taxon>
        <taxon>Bacilli</taxon>
        <taxon>Lactobacillales</taxon>
        <taxon>Lactobacillaceae</taxon>
        <taxon>Pediococcus</taxon>
    </lineage>
</organism>
<feature type="domain" description="NlpC/P60" evidence="6">
    <location>
        <begin position="289"/>
        <end position="428"/>
    </location>
</feature>
<dbReference type="GO" id="GO:0006508">
    <property type="term" value="P:proteolysis"/>
    <property type="evidence" value="ECO:0007669"/>
    <property type="project" value="UniProtKB-KW"/>
</dbReference>
<keyword evidence="3" id="KW-0378">Hydrolase</keyword>
<feature type="signal peptide" evidence="5">
    <location>
        <begin position="1"/>
        <end position="24"/>
    </location>
</feature>
<dbReference type="InterPro" id="IPR051794">
    <property type="entry name" value="PG_Endopeptidase_C40"/>
</dbReference>
<keyword evidence="4" id="KW-0788">Thiol protease</keyword>
<dbReference type="EMBL" id="CP012275">
    <property type="protein sequence ID" value="AMV62383.1"/>
    <property type="molecule type" value="Genomic_DNA"/>
</dbReference>
<evidence type="ECO:0000313" key="7">
    <source>
        <dbReference type="EMBL" id="AMV62383.1"/>
    </source>
</evidence>
<evidence type="ECO:0000256" key="5">
    <source>
        <dbReference type="SAM" id="SignalP"/>
    </source>
</evidence>
<gene>
    <name evidence="7" type="ORF">ADU70_0889</name>
</gene>
<dbReference type="InterPro" id="IPR038765">
    <property type="entry name" value="Papain-like_cys_pep_sf"/>
</dbReference>
<dbReference type="GeneID" id="68226198"/>
<accession>A0AAC9B0V6</accession>
<dbReference type="PANTHER" id="PTHR47359:SF3">
    <property type="entry name" value="NLP_P60 DOMAIN-CONTAINING PROTEIN-RELATED"/>
    <property type="match status" value="1"/>
</dbReference>
<dbReference type="Gene3D" id="1.10.101.10">
    <property type="entry name" value="PGBD-like superfamily/PGBD"/>
    <property type="match status" value="1"/>
</dbReference>
<evidence type="ECO:0000313" key="8">
    <source>
        <dbReference type="Proteomes" id="UP000076405"/>
    </source>
</evidence>
<dbReference type="Proteomes" id="UP000076405">
    <property type="component" value="Chromosome"/>
</dbReference>
<dbReference type="RefSeq" id="WP_052694516.1">
    <property type="nucleotide sequence ID" value="NZ_BAAAXI010000124.1"/>
</dbReference>
<comment type="similarity">
    <text evidence="1">Belongs to the peptidase C40 family.</text>
</comment>
<dbReference type="Pfam" id="PF19087">
    <property type="entry name" value="DUF5776"/>
    <property type="match status" value="2"/>
</dbReference>
<sequence length="428" mass="47709">MIGKKIVLGSAVLLSLLTISGVNAKPAQAQAITSKFSTGLIKKTTTEYAGLDSTAKVATLKKNQVIKINSLKKNAKGLYRFQLSTGKYVTADTASIQKLIATYKNYYYLKPSTSIIKVLHKVGYYRSTSATKATKYLTKGDFAHVLGVYYTKAGRPMLKISNGEYITSNRSWVANSNGYQNPKRYFQVQNSKIRPAGTIGYTLKRGYEGVKTWKIKRQLGIGGRSWYEYATYDRTTVSAVKNFQRRHHLSATGNVNLATWEKLGFSKSSWTSIDSYAAPLYARTWQGRSAHVNAEIKQAYRYLGRAYIVGASSTPTYGTDCSGLVMQALYAGGLNMNSVVSSIHHAYPGNEWNSRNLWTTSKLRRVSYAGRKKGDLIFYYEPGTRSIYHVAIYLGNNRIIESWPNHIQVSGIRSNSHTSIAGVKRAFN</sequence>
<keyword evidence="2" id="KW-0645">Protease</keyword>
<dbReference type="InterPro" id="IPR002477">
    <property type="entry name" value="Peptidoglycan-bd-like"/>
</dbReference>
<dbReference type="PROSITE" id="PS51935">
    <property type="entry name" value="NLPC_P60"/>
    <property type="match status" value="1"/>
</dbReference>
<name>A0AAC9B0V6_9LACO</name>
<dbReference type="InterPro" id="IPR036365">
    <property type="entry name" value="PGBD-like_sf"/>
</dbReference>
<dbReference type="GO" id="GO:0008234">
    <property type="term" value="F:cysteine-type peptidase activity"/>
    <property type="evidence" value="ECO:0007669"/>
    <property type="project" value="UniProtKB-KW"/>
</dbReference>
<evidence type="ECO:0000256" key="3">
    <source>
        <dbReference type="ARBA" id="ARBA00022801"/>
    </source>
</evidence>
<dbReference type="Pfam" id="PF00877">
    <property type="entry name" value="NLPC_P60"/>
    <property type="match status" value="1"/>
</dbReference>
<dbReference type="InterPro" id="IPR000064">
    <property type="entry name" value="NLP_P60_dom"/>
</dbReference>
<evidence type="ECO:0000256" key="4">
    <source>
        <dbReference type="ARBA" id="ARBA00022807"/>
    </source>
</evidence>
<feature type="chain" id="PRO_5042284263" evidence="5">
    <location>
        <begin position="25"/>
        <end position="428"/>
    </location>
</feature>
<protein>
    <submittedName>
        <fullName evidence="7">Invasion associated protein p60</fullName>
    </submittedName>
</protein>
<reference evidence="7 8" key="1">
    <citation type="journal article" date="2016" name="PLoS ONE">
        <title>The Identification of Novel Diagnostic Marker Genes for the Detection of Beer Spoiling Pediococcus damnosus Strains Using the BlAst Diagnostic Gene findEr.</title>
        <authorList>
            <person name="Behr J."/>
            <person name="Geissler A.J."/>
            <person name="Schmid J."/>
            <person name="Zehe A."/>
            <person name="Vogel R.F."/>
        </authorList>
    </citation>
    <scope>NUCLEOTIDE SEQUENCE [LARGE SCALE GENOMIC DNA]</scope>
    <source>
        <strain evidence="7 8">TMW 2.1533</strain>
    </source>
</reference>
<proteinExistence type="inferred from homology"/>
<keyword evidence="5" id="KW-0732">Signal</keyword>
<evidence type="ECO:0000256" key="1">
    <source>
        <dbReference type="ARBA" id="ARBA00007074"/>
    </source>
</evidence>